<keyword evidence="2" id="KW-1185">Reference proteome</keyword>
<organism evidence="1 2">
    <name type="scientific">Winogradskyella epiphytica</name>
    <dbReference type="NCBI Taxonomy" id="262005"/>
    <lineage>
        <taxon>Bacteria</taxon>
        <taxon>Pseudomonadati</taxon>
        <taxon>Bacteroidota</taxon>
        <taxon>Flavobacteriia</taxon>
        <taxon>Flavobacteriales</taxon>
        <taxon>Flavobacteriaceae</taxon>
        <taxon>Winogradskyella</taxon>
    </lineage>
</organism>
<evidence type="ECO:0000313" key="2">
    <source>
        <dbReference type="Proteomes" id="UP000248054"/>
    </source>
</evidence>
<reference evidence="1 2" key="1">
    <citation type="submission" date="2018-06" db="EMBL/GenBank/DDBJ databases">
        <title>Genomic Encyclopedia of Type Strains, Phase III (KMG-III): the genomes of soil and plant-associated and newly described type strains.</title>
        <authorList>
            <person name="Whitman W."/>
        </authorList>
    </citation>
    <scope>NUCLEOTIDE SEQUENCE [LARGE SCALE GENOMIC DNA]</scope>
    <source>
        <strain evidence="1 2">CECT 7945</strain>
    </source>
</reference>
<name>A0A2V4YCB6_9FLAO</name>
<accession>A0A2V4YCB6</accession>
<sequence>MVQILGMKIQLLFIAILVLLTSCNVTESIVFNKDMSGDFKSSFDMSPMLNFANSQKSDAEKEQKAKEQKMDTTIVFSSLMETYKDSISTLPEAERLRLEKLKDVTMSIRMDEEEHIFEFSILKPFKSVNDLESVHDQTNEAIGIVKTLGNKEGQAPEDQLDELTKTDQVIYTFKNNTFSRTQSFPETDDSVIDNDSIEEEELDNENTEIEADADEFGEQFKVQFEEIFAKSNYTLVYTFPKKIKSVKHEGATISEDGKTVTVVMPWDVINKDNSVMNLNIILED</sequence>
<dbReference type="AlphaFoldDB" id="A0A2V4YCB6"/>
<evidence type="ECO:0000313" key="1">
    <source>
        <dbReference type="EMBL" id="PYE80777.1"/>
    </source>
</evidence>
<protein>
    <submittedName>
        <fullName evidence="1">Uncharacterized protein</fullName>
    </submittedName>
</protein>
<comment type="caution">
    <text evidence="1">The sequence shown here is derived from an EMBL/GenBank/DDBJ whole genome shotgun (WGS) entry which is preliminary data.</text>
</comment>
<proteinExistence type="predicted"/>
<dbReference type="Proteomes" id="UP000248054">
    <property type="component" value="Unassembled WGS sequence"/>
</dbReference>
<gene>
    <name evidence="1" type="ORF">DFQ11_104144</name>
</gene>
<dbReference type="EMBL" id="QJTD01000004">
    <property type="protein sequence ID" value="PYE80777.1"/>
    <property type="molecule type" value="Genomic_DNA"/>
</dbReference>